<protein>
    <submittedName>
        <fullName evidence="1">Uncharacterized protein</fullName>
    </submittedName>
</protein>
<organism evidence="1 2">
    <name type="scientific">Alicyclobacillus acidoterrestris (strain ATCC 49025 / DSM 3922 / CIP 106132 / NCIMB 13137 / GD3B)</name>
    <dbReference type="NCBI Taxonomy" id="1356854"/>
    <lineage>
        <taxon>Bacteria</taxon>
        <taxon>Bacillati</taxon>
        <taxon>Bacillota</taxon>
        <taxon>Bacilli</taxon>
        <taxon>Bacillales</taxon>
        <taxon>Alicyclobacillaceae</taxon>
        <taxon>Alicyclobacillus</taxon>
    </lineage>
</organism>
<dbReference type="EMBL" id="CP080467">
    <property type="protein sequence ID" value="UNO50132.1"/>
    <property type="molecule type" value="Genomic_DNA"/>
</dbReference>
<dbReference type="Proteomes" id="UP000829401">
    <property type="component" value="Chromosome"/>
</dbReference>
<dbReference type="AlphaFoldDB" id="T0CJ69"/>
<gene>
    <name evidence="1" type="ORF">K1I37_06530</name>
</gene>
<sequence>MKGKVCALMLACSVLLPIAGCGNAANNTAAGGFVGGVGSAVGQGMNTVGNATTGWRNGGNHSRVGDVGTFVNQRHTVQVDAAHKAIVLRYQNVGRTATLAGTNQHISHVTVPVGWTIRVEGTGTKAGTNQAGNTNIVVVTQRAAAAAGLTWNGQTVIGQNAAGAGVTGAGTVTGTRGGVTAPGSTAFNGGTPGHGFTGGAAGGTAAGFAGGTRAGGGTGVGGATTSGPTNALVTGTHVLHATKAGQYAVVVTGRNQAPQMLSTITVSKTAKLPSITAQGNRG</sequence>
<dbReference type="RefSeq" id="WP_021294959.1">
    <property type="nucleotide sequence ID" value="NZ_AURB01000025.1"/>
</dbReference>
<reference evidence="2" key="1">
    <citation type="journal article" date="2022" name="G3 (Bethesda)">
        <title>Unveiling the complete genome sequence of Alicyclobacillus acidoterrestris DSM 3922T, a taint-producing strain.</title>
        <authorList>
            <person name="Leonardo I.C."/>
            <person name="Barreto Crespo M.T."/>
            <person name="Gaspar F.B."/>
        </authorList>
    </citation>
    <scope>NUCLEOTIDE SEQUENCE [LARGE SCALE GENOMIC DNA]</scope>
    <source>
        <strain evidence="2">DSM 3922</strain>
    </source>
</reference>
<evidence type="ECO:0000313" key="2">
    <source>
        <dbReference type="Proteomes" id="UP000829401"/>
    </source>
</evidence>
<proteinExistence type="predicted"/>
<name>T0CJ69_ALIAG</name>
<dbReference type="KEGG" id="aaco:K1I37_06530"/>
<accession>A0A9E6ZI66</accession>
<accession>T0CJ69</accession>
<evidence type="ECO:0000313" key="1">
    <source>
        <dbReference type="EMBL" id="UNO50132.1"/>
    </source>
</evidence>
<keyword evidence="2" id="KW-1185">Reference proteome</keyword>